<name>A0A3S9QC49_MORCA</name>
<dbReference type="EMBL" id="CP034662">
    <property type="protein sequence ID" value="AZQ92685.1"/>
    <property type="molecule type" value="Genomic_DNA"/>
</dbReference>
<evidence type="ECO:0000313" key="3">
    <source>
        <dbReference type="Proteomes" id="UP000280228"/>
    </source>
</evidence>
<reference evidence="1 3" key="1">
    <citation type="submission" date="2018-12" db="EMBL/GenBank/DDBJ databases">
        <title>Persistence of Moraxella catarrhalis in Chronic Obstructive Pulmonary Disease and Regulation of the Hag/MID Adhesin.</title>
        <authorList>
            <person name="Murphy T."/>
            <person name="Zhao X."/>
            <person name="Vyas G."/>
            <person name="Aluvathingal J."/>
            <person name="Nadendla S."/>
            <person name="Tallon L."/>
            <person name="Tettelin H."/>
        </authorList>
    </citation>
    <scope>NUCLEOTIDE SEQUENCE [LARGE SCALE GENOMIC DNA]</scope>
    <source>
        <strain evidence="1 3">46P58B1</strain>
    </source>
</reference>
<dbReference type="Proteomes" id="UP000280228">
    <property type="component" value="Chromosome"/>
</dbReference>
<proteinExistence type="predicted"/>
<evidence type="ECO:0000313" key="1">
    <source>
        <dbReference type="EMBL" id="AZQ92223.1"/>
    </source>
</evidence>
<accession>A0A3S9QC49</accession>
<dbReference type="EMBL" id="CP034662">
    <property type="protein sequence ID" value="AZQ92223.1"/>
    <property type="molecule type" value="Genomic_DNA"/>
</dbReference>
<evidence type="ECO:0000313" key="2">
    <source>
        <dbReference type="EMBL" id="AZQ92685.1"/>
    </source>
</evidence>
<organism evidence="1 3">
    <name type="scientific">Moraxella catarrhalis</name>
    <name type="common">Branhamella catarrhalis</name>
    <dbReference type="NCBI Taxonomy" id="480"/>
    <lineage>
        <taxon>Bacteria</taxon>
        <taxon>Pseudomonadati</taxon>
        <taxon>Pseudomonadota</taxon>
        <taxon>Gammaproteobacteria</taxon>
        <taxon>Moraxellales</taxon>
        <taxon>Moraxellaceae</taxon>
        <taxon>Moraxella</taxon>
    </lineage>
</organism>
<protein>
    <submittedName>
        <fullName evidence="1">Uncharacterized protein</fullName>
    </submittedName>
</protein>
<dbReference type="AlphaFoldDB" id="A0A3S9QC49"/>
<gene>
    <name evidence="1" type="ORF">EJK53_1575</name>
    <name evidence="2" type="ORF">EJK53_1649</name>
</gene>
<sequence>MDFIELQFSEEELAQFDDDEQQYYDLLAHEFGLPFESEAKNESIPNQQRS</sequence>